<organism evidence="2 3">
    <name type="scientific">Neoarthrinium moseri</name>
    <dbReference type="NCBI Taxonomy" id="1658444"/>
    <lineage>
        <taxon>Eukaryota</taxon>
        <taxon>Fungi</taxon>
        <taxon>Dikarya</taxon>
        <taxon>Ascomycota</taxon>
        <taxon>Pezizomycotina</taxon>
        <taxon>Sordariomycetes</taxon>
        <taxon>Xylariomycetidae</taxon>
        <taxon>Amphisphaeriales</taxon>
        <taxon>Apiosporaceae</taxon>
        <taxon>Neoarthrinium</taxon>
    </lineage>
</organism>
<sequence>MTMHIPEDGSRLLQACLGRVREHEKTAQWEKASKDLIEALGLVERHQLADIERAQVLTGMGGVERRLGRFAKAEMNLKEALQTLKVNSVGEVENDLLRIEAMGELGIVYEHQSEHAKARDTCLQQYMEALELIETAHRKGGDDIKHEQLILRAEATACRAIGNAGRATHQLAQQMERDAVAQLEKRVQRARSLQERLAKVDPESVLYEELQPRAVQWESIGYDRLTLCHAALGNTAAAVSFGSKSQAIAKTSRDPTVRALSRFFSGYALLRDGQKDKAMDLFNSSEEKCTCAIALCKEPSEEYRQYLQIIVDEGVDLNRYDEQGYSALDYAMYNEHTGMQDVITNGLRKEMSPAAITELQLAATLKKHYREIFQEHLRPELSRGGEDCIENVRRRYAEVLIKDETKRSLFDSLNMVAYSDFLDCGRLPAFTDQKTQSFDRIKHLQAHDVAAKPFVVFLSYRWRPTENEEARTGPDDSLQTQYSRMCSAIEALIQQRSEIEKENVYIWVDFACIDQENKDPGIAALPVVVAQCDAMISVVESGYFGRAWCAVEAYMVHTLIKSYGRHEWYHYTPDPGPNAVTGSLASSSPMDEPDIAKLRLTYEADRQQVEFLLRQSRLLGIEP</sequence>
<proteinExistence type="predicted"/>
<name>A0A9Q0ASJ6_9PEZI</name>
<dbReference type="Gene3D" id="1.25.40.10">
    <property type="entry name" value="Tetratricopeptide repeat domain"/>
    <property type="match status" value="2"/>
</dbReference>
<evidence type="ECO:0000313" key="2">
    <source>
        <dbReference type="EMBL" id="KAI1874629.1"/>
    </source>
</evidence>
<gene>
    <name evidence="2" type="ORF">JX265_004837</name>
</gene>
<evidence type="ECO:0000313" key="3">
    <source>
        <dbReference type="Proteomes" id="UP000829685"/>
    </source>
</evidence>
<dbReference type="InterPro" id="IPR011990">
    <property type="entry name" value="TPR-like_helical_dom_sf"/>
</dbReference>
<accession>A0A9Q0ASJ6</accession>
<dbReference type="InterPro" id="IPR010730">
    <property type="entry name" value="HET"/>
</dbReference>
<dbReference type="SUPFAM" id="SSF48452">
    <property type="entry name" value="TPR-like"/>
    <property type="match status" value="1"/>
</dbReference>
<keyword evidence="3" id="KW-1185">Reference proteome</keyword>
<dbReference type="Pfam" id="PF06985">
    <property type="entry name" value="HET"/>
    <property type="match status" value="1"/>
</dbReference>
<feature type="domain" description="Heterokaryon incompatibility" evidence="1">
    <location>
        <begin position="457"/>
        <end position="519"/>
    </location>
</feature>
<reference evidence="2" key="1">
    <citation type="submission" date="2021-03" db="EMBL/GenBank/DDBJ databases">
        <title>Revisited historic fungal species revealed as producer of novel bioactive compounds through whole genome sequencing and comparative genomics.</title>
        <authorList>
            <person name="Vignolle G.A."/>
            <person name="Hochenegger N."/>
            <person name="Mach R.L."/>
            <person name="Mach-Aigner A.R."/>
            <person name="Javad Rahimi M."/>
            <person name="Salim K.A."/>
            <person name="Chan C.M."/>
            <person name="Lim L.B.L."/>
            <person name="Cai F."/>
            <person name="Druzhinina I.S."/>
            <person name="U'Ren J.M."/>
            <person name="Derntl C."/>
        </authorList>
    </citation>
    <scope>NUCLEOTIDE SEQUENCE</scope>
    <source>
        <strain evidence="2">TUCIM 5799</strain>
    </source>
</reference>
<dbReference type="EMBL" id="JAFIMR010000009">
    <property type="protein sequence ID" value="KAI1874629.1"/>
    <property type="molecule type" value="Genomic_DNA"/>
</dbReference>
<dbReference type="AlphaFoldDB" id="A0A9Q0ASJ6"/>
<dbReference type="Proteomes" id="UP000829685">
    <property type="component" value="Unassembled WGS sequence"/>
</dbReference>
<comment type="caution">
    <text evidence="2">The sequence shown here is derived from an EMBL/GenBank/DDBJ whole genome shotgun (WGS) entry which is preliminary data.</text>
</comment>
<protein>
    <recommendedName>
        <fullName evidence="1">Heterokaryon incompatibility domain-containing protein</fullName>
    </recommendedName>
</protein>
<evidence type="ECO:0000259" key="1">
    <source>
        <dbReference type="Pfam" id="PF06985"/>
    </source>
</evidence>